<protein>
    <submittedName>
        <fullName evidence="1">Uncharacterized protein</fullName>
    </submittedName>
</protein>
<sequence>MRPIGPKKTIFSAQTNGGAYYKKFQFPKSVSLSSEIDKIVFNNTKHHKIPMVGRSCVHHWIRPQKSKSTGESLPQKVLSSGALSIILPTRIIPNNILTAQLFLQRSIHSCSVTNQVLARNALYKLLQRYMAMDILVAAL</sequence>
<dbReference type="EMBL" id="JACASF010000008">
    <property type="protein sequence ID" value="KAF6462339.1"/>
    <property type="molecule type" value="Genomic_DNA"/>
</dbReference>
<name>A0A7J8GRV0_MOLMO</name>
<dbReference type="AlphaFoldDB" id="A0A7J8GRV0"/>
<proteinExistence type="predicted"/>
<accession>A0A7J8GRV0</accession>
<gene>
    <name evidence="1" type="ORF">HJG59_011366</name>
</gene>
<evidence type="ECO:0000313" key="2">
    <source>
        <dbReference type="Proteomes" id="UP000550707"/>
    </source>
</evidence>
<dbReference type="InParanoid" id="A0A7J8GRV0"/>
<dbReference type="Proteomes" id="UP000550707">
    <property type="component" value="Unassembled WGS sequence"/>
</dbReference>
<reference evidence="1 2" key="1">
    <citation type="journal article" date="2020" name="Nature">
        <title>Six reference-quality genomes reveal evolution of bat adaptations.</title>
        <authorList>
            <person name="Jebb D."/>
            <person name="Huang Z."/>
            <person name="Pippel M."/>
            <person name="Hughes G.M."/>
            <person name="Lavrichenko K."/>
            <person name="Devanna P."/>
            <person name="Winkler S."/>
            <person name="Jermiin L.S."/>
            <person name="Skirmuntt E.C."/>
            <person name="Katzourakis A."/>
            <person name="Burkitt-Gray L."/>
            <person name="Ray D.A."/>
            <person name="Sullivan K.A.M."/>
            <person name="Roscito J.G."/>
            <person name="Kirilenko B.M."/>
            <person name="Davalos L.M."/>
            <person name="Corthals A.P."/>
            <person name="Power M.L."/>
            <person name="Jones G."/>
            <person name="Ransome R.D."/>
            <person name="Dechmann D.K.N."/>
            <person name="Locatelli A.G."/>
            <person name="Puechmaille S.J."/>
            <person name="Fedrigo O."/>
            <person name="Jarvis E.D."/>
            <person name="Hiller M."/>
            <person name="Vernes S.C."/>
            <person name="Myers E.W."/>
            <person name="Teeling E.C."/>
        </authorList>
    </citation>
    <scope>NUCLEOTIDE SEQUENCE [LARGE SCALE GENOMIC DNA]</scope>
    <source>
        <strain evidence="1">MMolMol1</strain>
        <tissue evidence="1">Muscle</tissue>
    </source>
</reference>
<keyword evidence="2" id="KW-1185">Reference proteome</keyword>
<evidence type="ECO:0000313" key="1">
    <source>
        <dbReference type="EMBL" id="KAF6462339.1"/>
    </source>
</evidence>
<organism evidence="1 2">
    <name type="scientific">Molossus molossus</name>
    <name type="common">Pallas' mastiff bat</name>
    <name type="synonym">Vespertilio molossus</name>
    <dbReference type="NCBI Taxonomy" id="27622"/>
    <lineage>
        <taxon>Eukaryota</taxon>
        <taxon>Metazoa</taxon>
        <taxon>Chordata</taxon>
        <taxon>Craniata</taxon>
        <taxon>Vertebrata</taxon>
        <taxon>Euteleostomi</taxon>
        <taxon>Mammalia</taxon>
        <taxon>Eutheria</taxon>
        <taxon>Laurasiatheria</taxon>
        <taxon>Chiroptera</taxon>
        <taxon>Yangochiroptera</taxon>
        <taxon>Molossidae</taxon>
        <taxon>Molossus</taxon>
    </lineage>
</organism>
<comment type="caution">
    <text evidence="1">The sequence shown here is derived from an EMBL/GenBank/DDBJ whole genome shotgun (WGS) entry which is preliminary data.</text>
</comment>